<dbReference type="EMBL" id="JPRD01000015">
    <property type="protein sequence ID" value="KIF53176.1"/>
    <property type="molecule type" value="Genomic_DNA"/>
</dbReference>
<dbReference type="RefSeq" id="WP_020194359.1">
    <property type="nucleotide sequence ID" value="NZ_BAOH01000005.1"/>
</dbReference>
<comment type="caution">
    <text evidence="1">The sequence shown here is derived from an EMBL/GenBank/DDBJ whole genome shotgun (WGS) entry which is preliminary data.</text>
</comment>
<proteinExistence type="predicted"/>
<evidence type="ECO:0000313" key="1">
    <source>
        <dbReference type="EMBL" id="KIF53176.1"/>
    </source>
</evidence>
<name>A0A0C1ZIX0_9VIBR</name>
<gene>
    <name evidence="1" type="ORF">H735_09580</name>
</gene>
<dbReference type="Proteomes" id="UP000031586">
    <property type="component" value="Unassembled WGS sequence"/>
</dbReference>
<reference evidence="1 2" key="1">
    <citation type="submission" date="2014-07" db="EMBL/GenBank/DDBJ databases">
        <title>Unique and conserved regions in Vibrio harveyi and related species in comparison with the shrimp pathogen Vibrio harveyi CAIM 1792.</title>
        <authorList>
            <person name="Espinoza-Valles I."/>
            <person name="Vora G."/>
            <person name="Leekitcharoenphon P."/>
            <person name="Ussery D."/>
            <person name="Hoj L."/>
            <person name="Gomez-Gil B."/>
        </authorList>
    </citation>
    <scope>NUCLEOTIDE SEQUENCE [LARGE SCALE GENOMIC DNA]</scope>
    <source>
        <strain evidence="2">CAIM 1854 / LMG 25443</strain>
    </source>
</reference>
<organism evidence="1 2">
    <name type="scientific">Vibrio owensii CAIM 1854 = LMG 25443</name>
    <dbReference type="NCBI Taxonomy" id="1229493"/>
    <lineage>
        <taxon>Bacteria</taxon>
        <taxon>Pseudomonadati</taxon>
        <taxon>Pseudomonadota</taxon>
        <taxon>Gammaproteobacteria</taxon>
        <taxon>Vibrionales</taxon>
        <taxon>Vibrionaceae</taxon>
        <taxon>Vibrio</taxon>
    </lineage>
</organism>
<accession>A0A0C1ZIX0</accession>
<evidence type="ECO:0000313" key="2">
    <source>
        <dbReference type="Proteomes" id="UP000031586"/>
    </source>
</evidence>
<protein>
    <submittedName>
        <fullName evidence="1">Uncharacterized protein</fullName>
    </submittedName>
</protein>
<sequence>MNRPNGIDPDLSDKESDVFAVFVSKVIDTLQRVHGRPLSKMEKYEYLTSKEKIDTVIQKHETGDIELNKAIKSLLIMDTRYFEQITTGSVAYLLKLINNEEEDNNGSGTGHFHA</sequence>
<dbReference type="AlphaFoldDB" id="A0A0C1ZIX0"/>